<evidence type="ECO:0000313" key="1">
    <source>
        <dbReference type="EMBL" id="SQD80580.1"/>
    </source>
</evidence>
<sequence>MEQQLLAFMFNTRHRLSPDGLSGSATTEFNGDLKSVNEIINRAITVWQSGTDAERIAYKDMFDGLNNNAVVIIPGSSGDCPEPFPAED</sequence>
<evidence type="ECO:0000313" key="2">
    <source>
        <dbReference type="Proteomes" id="UP000250163"/>
    </source>
</evidence>
<protein>
    <submittedName>
        <fullName evidence="1">Uncharacterized protein</fullName>
    </submittedName>
</protein>
<reference evidence="2" key="1">
    <citation type="submission" date="2018-05" db="EMBL/GenBank/DDBJ databases">
        <authorList>
            <person name="Cea G.-C."/>
            <person name="William W."/>
        </authorList>
    </citation>
    <scope>NUCLEOTIDE SEQUENCE [LARGE SCALE GENOMIC DNA]</scope>
    <source>
        <strain evidence="2">DB21MT 5</strain>
    </source>
</reference>
<gene>
    <name evidence="1" type="ORF">MORIYA_4128</name>
</gene>
<dbReference type="EMBL" id="LS483250">
    <property type="protein sequence ID" value="SQD80580.1"/>
    <property type="molecule type" value="Genomic_DNA"/>
</dbReference>
<dbReference type="OrthoDB" id="6243098at2"/>
<dbReference type="RefSeq" id="WP_112717999.1">
    <property type="nucleotide sequence ID" value="NZ_LS483250.1"/>
</dbReference>
<proteinExistence type="predicted"/>
<keyword evidence="2" id="KW-1185">Reference proteome</keyword>
<organism evidence="1 2">
    <name type="scientific">Moritella yayanosii</name>
    <dbReference type="NCBI Taxonomy" id="69539"/>
    <lineage>
        <taxon>Bacteria</taxon>
        <taxon>Pseudomonadati</taxon>
        <taxon>Pseudomonadota</taxon>
        <taxon>Gammaproteobacteria</taxon>
        <taxon>Alteromonadales</taxon>
        <taxon>Moritellaceae</taxon>
        <taxon>Moritella</taxon>
    </lineage>
</organism>
<dbReference type="AlphaFoldDB" id="A0A330LUS3"/>
<dbReference type="KEGG" id="mya:MORIYA_4128"/>
<dbReference type="Proteomes" id="UP000250163">
    <property type="component" value="Chromosome MORIYA"/>
</dbReference>
<name>A0A330LUS3_9GAMM</name>
<accession>A0A330LUS3</accession>